<sequence length="148" mass="16554">MKKVLNGFLLGLGFSIAFALFMTIWAITAQPRIEAMFEESYSKVKSDFDSSFIDSMGLKIDKTVIQDQSVLINYKVNNIGSGLASLYSVRFTLKASNGQFMGNCDHQIPEAFTNNNFIFLSVRCSDLQLPANEFDVAIASVIKNRQQF</sequence>
<evidence type="ECO:0000313" key="2">
    <source>
        <dbReference type="Proteomes" id="UP000000683"/>
    </source>
</evidence>
<organism evidence="1 2">
    <name type="scientific">Alteromonas naphthalenivorans</name>
    <dbReference type="NCBI Taxonomy" id="715451"/>
    <lineage>
        <taxon>Bacteria</taxon>
        <taxon>Pseudomonadati</taxon>
        <taxon>Pseudomonadota</taxon>
        <taxon>Gammaproteobacteria</taxon>
        <taxon>Alteromonadales</taxon>
        <taxon>Alteromonadaceae</taxon>
        <taxon>Alteromonas/Salinimonas group</taxon>
        <taxon>Alteromonas</taxon>
    </lineage>
</organism>
<dbReference type="HOGENOM" id="CLU_1755014_0_0_6"/>
<dbReference type="KEGG" id="alt:ambt_15610"/>
<dbReference type="EMBL" id="CP002339">
    <property type="protein sequence ID" value="AEF04632.1"/>
    <property type="molecule type" value="Genomic_DNA"/>
</dbReference>
<proteinExistence type="predicted"/>
<reference evidence="1 2" key="1">
    <citation type="journal article" date="2011" name="J. Bacteriol.">
        <title>Complete genome sequence of the polycyclic aromatic hydrocarbon-degrading bacterium Alteromonas sp. strain SN2.</title>
        <authorList>
            <person name="Jin H.M."/>
            <person name="Jeong H."/>
            <person name="Moon E.J."/>
            <person name="Math R.K."/>
            <person name="Lee K."/>
            <person name="Kim H.J."/>
            <person name="Jeon C.O."/>
            <person name="Oh T.K."/>
            <person name="Kim J.F."/>
        </authorList>
    </citation>
    <scope>NUCLEOTIDE SEQUENCE [LARGE SCALE GENOMIC DNA]</scope>
    <source>
        <strain evidence="2">JCM 17741 / KACC 18427 / KCTC 11700BP / SN2</strain>
    </source>
</reference>
<dbReference type="RefSeq" id="WP_013785555.1">
    <property type="nucleotide sequence ID" value="NC_015554.1"/>
</dbReference>
<protein>
    <submittedName>
        <fullName evidence="1">Uncharacterized protein</fullName>
    </submittedName>
</protein>
<accession>F5ZET2</accession>
<gene>
    <name evidence="1" type="ordered locus">ambt_15610</name>
</gene>
<dbReference type="AlphaFoldDB" id="F5ZET2"/>
<evidence type="ECO:0000313" key="1">
    <source>
        <dbReference type="EMBL" id="AEF04632.1"/>
    </source>
</evidence>
<name>F5ZET2_ALTNA</name>
<keyword evidence="2" id="KW-1185">Reference proteome</keyword>
<dbReference type="Proteomes" id="UP000000683">
    <property type="component" value="Chromosome"/>
</dbReference>